<dbReference type="GO" id="GO:0005524">
    <property type="term" value="F:ATP binding"/>
    <property type="evidence" value="ECO:0007669"/>
    <property type="project" value="UniProtKB-UniRule"/>
</dbReference>
<sequence>MVRVFAPATSANLNVGFDSLGVALAPLDGPAIGDVLTVEEAVKDRLEVTGSYAHELSGTNIVEKALWRFRELTGNTTPVAMHLEKGMPIGSGIGSSAASVVAAVVAINRYFGSPLDLDAAKALMAELEGELSGGVHWDNLLPCLLGGLCLHDAKLPVPENWVWLLAYPGIRLETKAMRAILPKEIALGQAVAQASNLGRFVDALYRGEGRMAAKLMVDNVVEPCRAPLVPGFLALKDKLMAQGALSSGLSGSGPTLFAIFDNLAAAQKALADAQRWVAPHNGFAHLCRVDDLGARTLES</sequence>
<comment type="catalytic activity">
    <reaction evidence="7">
        <text>L-homoserine + ATP = O-phospho-L-homoserine + ADP + H(+)</text>
        <dbReference type="Rhea" id="RHEA:13985"/>
        <dbReference type="ChEBI" id="CHEBI:15378"/>
        <dbReference type="ChEBI" id="CHEBI:30616"/>
        <dbReference type="ChEBI" id="CHEBI:57476"/>
        <dbReference type="ChEBI" id="CHEBI:57590"/>
        <dbReference type="ChEBI" id="CHEBI:456216"/>
        <dbReference type="EC" id="2.7.1.39"/>
    </reaction>
</comment>
<accession>A0A3N1P641</accession>
<dbReference type="HAMAP" id="MF_00384">
    <property type="entry name" value="Homoser_kinase"/>
    <property type="match status" value="1"/>
</dbReference>
<dbReference type="InterPro" id="IPR000870">
    <property type="entry name" value="Homoserine_kinase"/>
</dbReference>
<dbReference type="SUPFAM" id="SSF54211">
    <property type="entry name" value="Ribosomal protein S5 domain 2-like"/>
    <property type="match status" value="1"/>
</dbReference>
<keyword evidence="3 7" id="KW-0791">Threonine biosynthesis</keyword>
<comment type="caution">
    <text evidence="7">Lacks conserved residue(s) required for the propagation of feature annotation.</text>
</comment>
<dbReference type="InterPro" id="IPR020568">
    <property type="entry name" value="Ribosomal_Su5_D2-typ_SF"/>
</dbReference>
<dbReference type="Proteomes" id="UP000268033">
    <property type="component" value="Unassembled WGS sequence"/>
</dbReference>
<evidence type="ECO:0000256" key="5">
    <source>
        <dbReference type="ARBA" id="ARBA00022777"/>
    </source>
</evidence>
<evidence type="ECO:0000256" key="1">
    <source>
        <dbReference type="ARBA" id="ARBA00022605"/>
    </source>
</evidence>
<comment type="caution">
    <text evidence="11">The sequence shown here is derived from an EMBL/GenBank/DDBJ whole genome shotgun (WGS) entry which is preliminary data.</text>
</comment>
<keyword evidence="5 7" id="KW-0418">Kinase</keyword>
<dbReference type="PANTHER" id="PTHR20861:SF1">
    <property type="entry name" value="HOMOSERINE KINASE"/>
    <property type="match status" value="1"/>
</dbReference>
<dbReference type="PIRSF" id="PIRSF000676">
    <property type="entry name" value="Homoser_kin"/>
    <property type="match status" value="1"/>
</dbReference>
<dbReference type="RefSeq" id="WP_170164069.1">
    <property type="nucleotide sequence ID" value="NZ_RJUL01000004.1"/>
</dbReference>
<dbReference type="NCBIfam" id="NF002288">
    <property type="entry name" value="PRK01212.1-4"/>
    <property type="match status" value="1"/>
</dbReference>
<keyword evidence="1 7" id="KW-0028">Amino-acid biosynthesis</keyword>
<evidence type="ECO:0000256" key="2">
    <source>
        <dbReference type="ARBA" id="ARBA00022679"/>
    </source>
</evidence>
<keyword evidence="7" id="KW-0963">Cytoplasm</keyword>
<comment type="pathway">
    <text evidence="7">Amino-acid biosynthesis; L-threonine biosynthesis; L-threonine from L-aspartate: step 4/5.</text>
</comment>
<organism evidence="11 12">
    <name type="scientific">Gallaecimonas pentaromativorans</name>
    <dbReference type="NCBI Taxonomy" id="584787"/>
    <lineage>
        <taxon>Bacteria</taxon>
        <taxon>Pseudomonadati</taxon>
        <taxon>Pseudomonadota</taxon>
        <taxon>Gammaproteobacteria</taxon>
        <taxon>Enterobacterales</taxon>
        <taxon>Gallaecimonadaceae</taxon>
        <taxon>Gallaecimonas</taxon>
    </lineage>
</organism>
<keyword evidence="4 7" id="KW-0547">Nucleotide-binding</keyword>
<evidence type="ECO:0000256" key="4">
    <source>
        <dbReference type="ARBA" id="ARBA00022741"/>
    </source>
</evidence>
<dbReference type="EC" id="2.7.1.39" evidence="7 8"/>
<dbReference type="AlphaFoldDB" id="A0A3N1P641"/>
<evidence type="ECO:0000313" key="12">
    <source>
        <dbReference type="Proteomes" id="UP000268033"/>
    </source>
</evidence>
<dbReference type="GO" id="GO:0005737">
    <property type="term" value="C:cytoplasm"/>
    <property type="evidence" value="ECO:0007669"/>
    <property type="project" value="UniProtKB-SubCell"/>
</dbReference>
<reference evidence="11 12" key="1">
    <citation type="submission" date="2018-11" db="EMBL/GenBank/DDBJ databases">
        <title>Genomic Encyclopedia of Type Strains, Phase IV (KMG-IV): sequencing the most valuable type-strain genomes for metagenomic binning, comparative biology and taxonomic classification.</title>
        <authorList>
            <person name="Goeker M."/>
        </authorList>
    </citation>
    <scope>NUCLEOTIDE SEQUENCE [LARGE SCALE GENOMIC DNA]</scope>
    <source>
        <strain evidence="11 12">DSM 21945</strain>
    </source>
</reference>
<name>A0A3N1P641_9GAMM</name>
<evidence type="ECO:0000256" key="8">
    <source>
        <dbReference type="NCBIfam" id="TIGR00191"/>
    </source>
</evidence>
<dbReference type="STRING" id="584787.GCA_001247655_02583"/>
<evidence type="ECO:0000313" key="11">
    <source>
        <dbReference type="EMBL" id="ROQ27494.1"/>
    </source>
</evidence>
<dbReference type="GO" id="GO:0009088">
    <property type="term" value="P:threonine biosynthetic process"/>
    <property type="evidence" value="ECO:0007669"/>
    <property type="project" value="UniProtKB-UniRule"/>
</dbReference>
<comment type="subcellular location">
    <subcellularLocation>
        <location evidence="7">Cytoplasm</location>
    </subcellularLocation>
</comment>
<dbReference type="Pfam" id="PF08544">
    <property type="entry name" value="GHMP_kinases_C"/>
    <property type="match status" value="1"/>
</dbReference>
<dbReference type="GO" id="GO:0004413">
    <property type="term" value="F:homoserine kinase activity"/>
    <property type="evidence" value="ECO:0007669"/>
    <property type="project" value="UniProtKB-UniRule"/>
</dbReference>
<feature type="domain" description="GHMP kinase N-terminal" evidence="9">
    <location>
        <begin position="60"/>
        <end position="147"/>
    </location>
</feature>
<feature type="domain" description="GHMP kinase C-terminal" evidence="10">
    <location>
        <begin position="201"/>
        <end position="274"/>
    </location>
</feature>
<dbReference type="Gene3D" id="3.30.70.890">
    <property type="entry name" value="GHMP kinase, C-terminal domain"/>
    <property type="match status" value="1"/>
</dbReference>
<proteinExistence type="inferred from homology"/>
<dbReference type="NCBIfam" id="TIGR00191">
    <property type="entry name" value="thrB"/>
    <property type="match status" value="1"/>
</dbReference>
<evidence type="ECO:0000259" key="10">
    <source>
        <dbReference type="Pfam" id="PF08544"/>
    </source>
</evidence>
<dbReference type="InterPro" id="IPR036554">
    <property type="entry name" value="GHMP_kinase_C_sf"/>
</dbReference>
<dbReference type="SUPFAM" id="SSF55060">
    <property type="entry name" value="GHMP Kinase, C-terminal domain"/>
    <property type="match status" value="1"/>
</dbReference>
<keyword evidence="2 7" id="KW-0808">Transferase</keyword>
<evidence type="ECO:0000256" key="3">
    <source>
        <dbReference type="ARBA" id="ARBA00022697"/>
    </source>
</evidence>
<dbReference type="InterPro" id="IPR013750">
    <property type="entry name" value="GHMP_kinase_C_dom"/>
</dbReference>
<keyword evidence="12" id="KW-1185">Reference proteome</keyword>
<dbReference type="InterPro" id="IPR006204">
    <property type="entry name" value="GHMP_kinase_N_dom"/>
</dbReference>
<comment type="similarity">
    <text evidence="7">Belongs to the GHMP kinase family. Homoserine kinase subfamily.</text>
</comment>
<dbReference type="InterPro" id="IPR014721">
    <property type="entry name" value="Ribsml_uS5_D2-typ_fold_subgr"/>
</dbReference>
<dbReference type="UniPathway" id="UPA00050">
    <property type="reaction ID" value="UER00064"/>
</dbReference>
<gene>
    <name evidence="7" type="primary">thrB</name>
    <name evidence="11" type="ORF">EDC28_104144</name>
</gene>
<dbReference type="Pfam" id="PF00288">
    <property type="entry name" value="GHMP_kinases_N"/>
    <property type="match status" value="1"/>
</dbReference>
<evidence type="ECO:0000256" key="7">
    <source>
        <dbReference type="HAMAP-Rule" id="MF_00384"/>
    </source>
</evidence>
<dbReference type="PRINTS" id="PR00958">
    <property type="entry name" value="HOMSERKINASE"/>
</dbReference>
<dbReference type="Gene3D" id="3.30.230.10">
    <property type="match status" value="1"/>
</dbReference>
<evidence type="ECO:0000256" key="6">
    <source>
        <dbReference type="ARBA" id="ARBA00022840"/>
    </source>
</evidence>
<keyword evidence="6 7" id="KW-0067">ATP-binding</keyword>
<comment type="function">
    <text evidence="7">Catalyzes the ATP-dependent phosphorylation of L-homoserine to L-homoserine phosphate.</text>
</comment>
<evidence type="ECO:0000259" key="9">
    <source>
        <dbReference type="Pfam" id="PF00288"/>
    </source>
</evidence>
<dbReference type="PANTHER" id="PTHR20861">
    <property type="entry name" value="HOMOSERINE/4-DIPHOSPHOCYTIDYL-2-C-METHYL-D-ERYTHRITOL KINASE"/>
    <property type="match status" value="1"/>
</dbReference>
<protein>
    <recommendedName>
        <fullName evidence="7 8">Homoserine kinase</fullName>
        <shortName evidence="7">HK</shortName>
        <shortName evidence="7">HSK</shortName>
        <ecNumber evidence="7 8">2.7.1.39</ecNumber>
    </recommendedName>
</protein>
<dbReference type="EMBL" id="RJUL01000004">
    <property type="protein sequence ID" value="ROQ27494.1"/>
    <property type="molecule type" value="Genomic_DNA"/>
</dbReference>